<dbReference type="KEGG" id="stim:H1B31_00020"/>
<feature type="transmembrane region" description="Helical" evidence="1">
    <location>
        <begin position="82"/>
        <end position="106"/>
    </location>
</feature>
<keyword evidence="3" id="KW-1185">Reference proteome</keyword>
<proteinExistence type="predicted"/>
<name>A0A7G7VJV9_9FIRM</name>
<feature type="transmembrane region" description="Helical" evidence="1">
    <location>
        <begin position="163"/>
        <end position="182"/>
    </location>
</feature>
<evidence type="ECO:0000313" key="2">
    <source>
        <dbReference type="EMBL" id="QNH54402.1"/>
    </source>
</evidence>
<accession>A0A7G7VJV9</accession>
<feature type="transmembrane region" description="Helical" evidence="1">
    <location>
        <begin position="40"/>
        <end position="62"/>
    </location>
</feature>
<keyword evidence="1" id="KW-0472">Membrane</keyword>
<feature type="transmembrane region" description="Helical" evidence="1">
    <location>
        <begin position="325"/>
        <end position="345"/>
    </location>
</feature>
<dbReference type="Proteomes" id="UP000515480">
    <property type="component" value="Chromosome"/>
</dbReference>
<evidence type="ECO:0000313" key="3">
    <source>
        <dbReference type="Proteomes" id="UP000515480"/>
    </source>
</evidence>
<reference evidence="2 3" key="1">
    <citation type="submission" date="2020-07" db="EMBL/GenBank/DDBJ databases">
        <title>Complete genome and description of Selenomonas timonensis sp. nov., a new bacterium isolated from a gingivitis subject.</title>
        <authorList>
            <person name="Antezack A."/>
        </authorList>
    </citation>
    <scope>NUCLEOTIDE SEQUENCE [LARGE SCALE GENOMIC DNA]</scope>
    <source>
        <strain evidence="2 3">Marseille-Q3039</strain>
    </source>
</reference>
<dbReference type="AlphaFoldDB" id="A0A7G7VJV9"/>
<evidence type="ECO:0000256" key="1">
    <source>
        <dbReference type="SAM" id="Phobius"/>
    </source>
</evidence>
<sequence>MTFEKNNALTALSSAFVLVSVAVLMIVLTASLLTRAGMPFAAAYTVSILAAVVGTCAASYGGRTLIALPSPAIIAWLVYEEIIAKGLAWQELLGIAAVVAIIGAVLTRTKYAAALMRAVPPIIRTGLVIGLGLVMLVTAALYARILLPSPWALTMGGTLSDPLTYFTLTGILLVLVLSARGVRAPLPIGMLLIGVLTWAEGFWEIPAAPFYAPELSSAFALTLPQEEPFAAITLGMTLLLALMIEAMAVLTVRTHEESTQPLTRLFAVNGAASFIGAFPLTIAPISLAVSEVDEGHCRVGMPMTALFSALLLLVLLPCAPLMQALADFPAVPAIALAATGLLLLARGVQMLPSTEDVGLSEGAVIAVFLLASYDIATGLTLALILWTLLTAASSQKIARGTWGLTAFFAVFALLKWIL</sequence>
<dbReference type="EMBL" id="CP060204">
    <property type="protein sequence ID" value="QNH54402.1"/>
    <property type="molecule type" value="Genomic_DNA"/>
</dbReference>
<feature type="transmembrane region" description="Helical" evidence="1">
    <location>
        <begin position="299"/>
        <end position="318"/>
    </location>
</feature>
<feature type="transmembrane region" description="Helical" evidence="1">
    <location>
        <begin position="401"/>
        <end position="417"/>
    </location>
</feature>
<keyword evidence="1" id="KW-0812">Transmembrane</keyword>
<dbReference type="RefSeq" id="WP_185980394.1">
    <property type="nucleotide sequence ID" value="NZ_CP060204.1"/>
</dbReference>
<keyword evidence="1" id="KW-1133">Transmembrane helix</keyword>
<feature type="transmembrane region" description="Helical" evidence="1">
    <location>
        <begin position="118"/>
        <end position="143"/>
    </location>
</feature>
<protein>
    <submittedName>
        <fullName evidence="2">Nitrate reductase</fullName>
    </submittedName>
</protein>
<organism evidence="2 3">
    <name type="scientific">Selenomonas timonae</name>
    <dbReference type="NCBI Taxonomy" id="2754044"/>
    <lineage>
        <taxon>Bacteria</taxon>
        <taxon>Bacillati</taxon>
        <taxon>Bacillota</taxon>
        <taxon>Negativicutes</taxon>
        <taxon>Selenomonadales</taxon>
        <taxon>Selenomonadaceae</taxon>
        <taxon>Selenomonas</taxon>
    </lineage>
</organism>
<feature type="transmembrane region" description="Helical" evidence="1">
    <location>
        <begin position="189"/>
        <end position="209"/>
    </location>
</feature>
<feature type="transmembrane region" description="Helical" evidence="1">
    <location>
        <begin position="365"/>
        <end position="389"/>
    </location>
</feature>
<feature type="transmembrane region" description="Helical" evidence="1">
    <location>
        <begin position="264"/>
        <end position="287"/>
    </location>
</feature>
<feature type="transmembrane region" description="Helical" evidence="1">
    <location>
        <begin position="229"/>
        <end position="252"/>
    </location>
</feature>
<feature type="transmembrane region" description="Helical" evidence="1">
    <location>
        <begin position="12"/>
        <end position="33"/>
    </location>
</feature>
<gene>
    <name evidence="2" type="ORF">H1B31_00020</name>
</gene>